<evidence type="ECO:0000313" key="2">
    <source>
        <dbReference type="EMBL" id="RYP01933.1"/>
    </source>
</evidence>
<reference evidence="2 3" key="1">
    <citation type="submission" date="2018-06" db="EMBL/GenBank/DDBJ databases">
        <title>Complete Genomes of Monosporascus.</title>
        <authorList>
            <person name="Robinson A.J."/>
            <person name="Natvig D.O."/>
        </authorList>
    </citation>
    <scope>NUCLEOTIDE SEQUENCE [LARGE SCALE GENOMIC DNA]</scope>
    <source>
        <strain evidence="2 3">CBS 110550</strain>
    </source>
</reference>
<organism evidence="2 3">
    <name type="scientific">Monosporascus ibericus</name>
    <dbReference type="NCBI Taxonomy" id="155417"/>
    <lineage>
        <taxon>Eukaryota</taxon>
        <taxon>Fungi</taxon>
        <taxon>Dikarya</taxon>
        <taxon>Ascomycota</taxon>
        <taxon>Pezizomycotina</taxon>
        <taxon>Sordariomycetes</taxon>
        <taxon>Xylariomycetidae</taxon>
        <taxon>Xylariales</taxon>
        <taxon>Xylariales incertae sedis</taxon>
        <taxon>Monosporascus</taxon>
    </lineage>
</organism>
<evidence type="ECO:0000256" key="1">
    <source>
        <dbReference type="SAM" id="MobiDB-lite"/>
    </source>
</evidence>
<dbReference type="EMBL" id="QJNU01000337">
    <property type="protein sequence ID" value="RYP01933.1"/>
    <property type="molecule type" value="Genomic_DNA"/>
</dbReference>
<dbReference type="Proteomes" id="UP000293360">
    <property type="component" value="Unassembled WGS sequence"/>
</dbReference>
<dbReference type="AlphaFoldDB" id="A0A4Q4TA79"/>
<keyword evidence="3" id="KW-1185">Reference proteome</keyword>
<protein>
    <submittedName>
        <fullName evidence="2">Uncharacterized protein</fullName>
    </submittedName>
</protein>
<accession>A0A4Q4TA79</accession>
<feature type="region of interest" description="Disordered" evidence="1">
    <location>
        <begin position="30"/>
        <end position="77"/>
    </location>
</feature>
<proteinExistence type="predicted"/>
<sequence>MATAVPAELVTTANDTNALAKLYRSFVKKPEPENTTSYCSSSTEVSTASSKRRQDDVDADIPAKHVKVEPDPGSSSG</sequence>
<evidence type="ECO:0000313" key="3">
    <source>
        <dbReference type="Proteomes" id="UP000293360"/>
    </source>
</evidence>
<feature type="compositionally biased region" description="Low complexity" evidence="1">
    <location>
        <begin position="35"/>
        <end position="49"/>
    </location>
</feature>
<feature type="compositionally biased region" description="Basic and acidic residues" evidence="1">
    <location>
        <begin position="52"/>
        <end position="70"/>
    </location>
</feature>
<gene>
    <name evidence="2" type="ORF">DL764_006028</name>
</gene>
<comment type="caution">
    <text evidence="2">The sequence shown here is derived from an EMBL/GenBank/DDBJ whole genome shotgun (WGS) entry which is preliminary data.</text>
</comment>
<name>A0A4Q4TA79_9PEZI</name>